<evidence type="ECO:0000313" key="4">
    <source>
        <dbReference type="EMBL" id="MBW0526530.1"/>
    </source>
</evidence>
<dbReference type="AlphaFoldDB" id="A0A9Q3ENM9"/>
<keyword evidence="5" id="KW-1185">Reference proteome</keyword>
<dbReference type="EMBL" id="AVOT02032736">
    <property type="protein sequence ID" value="MBW0526530.1"/>
    <property type="molecule type" value="Genomic_DNA"/>
</dbReference>
<name>A0A9Q3ENM9_9BASI</name>
<dbReference type="Gene3D" id="3.40.50.1470">
    <property type="entry name" value="Peptidyl-tRNA hydrolase"/>
    <property type="match status" value="1"/>
</dbReference>
<proteinExistence type="predicted"/>
<gene>
    <name evidence="4" type="ORF">O181_066245</name>
</gene>
<reference evidence="4" key="1">
    <citation type="submission" date="2021-03" db="EMBL/GenBank/DDBJ databases">
        <title>Draft genome sequence of rust myrtle Austropuccinia psidii MF-1, a brazilian biotype.</title>
        <authorList>
            <person name="Quecine M.C."/>
            <person name="Pachon D.M.R."/>
            <person name="Bonatelli M.L."/>
            <person name="Correr F.H."/>
            <person name="Franceschini L.M."/>
            <person name="Leite T.F."/>
            <person name="Margarido G.R.A."/>
            <person name="Almeida C.A."/>
            <person name="Ferrarezi J.A."/>
            <person name="Labate C.A."/>
        </authorList>
    </citation>
    <scope>NUCLEOTIDE SEQUENCE</scope>
    <source>
        <strain evidence="4">MF-1</strain>
    </source>
</reference>
<dbReference type="InterPro" id="IPR001328">
    <property type="entry name" value="Pept_tRNA_hydro"/>
</dbReference>
<keyword evidence="1" id="KW-0820">tRNA-binding</keyword>
<evidence type="ECO:0000256" key="3">
    <source>
        <dbReference type="ARBA" id="ARBA00022884"/>
    </source>
</evidence>
<dbReference type="Proteomes" id="UP000765509">
    <property type="component" value="Unassembled WGS sequence"/>
</dbReference>
<dbReference type="GO" id="GO:0000049">
    <property type="term" value="F:tRNA binding"/>
    <property type="evidence" value="ECO:0007669"/>
    <property type="project" value="UniProtKB-KW"/>
</dbReference>
<organism evidence="4 5">
    <name type="scientific">Austropuccinia psidii MF-1</name>
    <dbReference type="NCBI Taxonomy" id="1389203"/>
    <lineage>
        <taxon>Eukaryota</taxon>
        <taxon>Fungi</taxon>
        <taxon>Dikarya</taxon>
        <taxon>Basidiomycota</taxon>
        <taxon>Pucciniomycotina</taxon>
        <taxon>Pucciniomycetes</taxon>
        <taxon>Pucciniales</taxon>
        <taxon>Sphaerophragmiaceae</taxon>
        <taxon>Austropuccinia</taxon>
    </lineage>
</organism>
<dbReference type="PANTHER" id="PTHR17224">
    <property type="entry name" value="PEPTIDYL-TRNA HYDROLASE"/>
    <property type="match status" value="1"/>
</dbReference>
<dbReference type="InterPro" id="IPR036416">
    <property type="entry name" value="Pept_tRNA_hydro_sf"/>
</dbReference>
<protein>
    <recommendedName>
        <fullName evidence="6">Peptidyl-tRNA hydrolase</fullName>
    </recommendedName>
</protein>
<comment type="caution">
    <text evidence="4">The sequence shown here is derived from an EMBL/GenBank/DDBJ whole genome shotgun (WGS) entry which is preliminary data.</text>
</comment>
<accession>A0A9Q3ENM9</accession>
<evidence type="ECO:0008006" key="6">
    <source>
        <dbReference type="Google" id="ProtNLM"/>
    </source>
</evidence>
<sequence length="264" mass="29674">MIQNIKSSNNFLIVGLGNFNLPYTRHSISQLILENLDNFLSSAHLSNPTHSIKFNQLNPSKFFHHRNLLLQSSQSSSNSSSSPWNYSKIDSAWLSKHSLTLSKNSFDPIPSTHHFILHLLKPKALMNVNGPIVKSYYNKLSKNHQPINLILIHDELDLQPLSVKLKSPPQSSKSKGHNGLKSVFSSLSSHPKNHLFTLAIGIGRDPQNLSKSSLDVARWVLSPLNRSEIKACIWDDQSHLNHSHQGKVVIQVWQNILAILNSNI</sequence>
<dbReference type="Pfam" id="PF01195">
    <property type="entry name" value="Pept_tRNA_hydro"/>
    <property type="match status" value="1"/>
</dbReference>
<dbReference type="OrthoDB" id="1711136at2759"/>
<evidence type="ECO:0000256" key="2">
    <source>
        <dbReference type="ARBA" id="ARBA00022801"/>
    </source>
</evidence>
<keyword evidence="2" id="KW-0378">Hydrolase</keyword>
<keyword evidence="3" id="KW-0694">RNA-binding</keyword>
<dbReference type="SUPFAM" id="SSF53178">
    <property type="entry name" value="Peptidyl-tRNA hydrolase-like"/>
    <property type="match status" value="1"/>
</dbReference>
<dbReference type="PANTHER" id="PTHR17224:SF1">
    <property type="entry name" value="PEPTIDYL-TRNA HYDROLASE"/>
    <property type="match status" value="1"/>
</dbReference>
<dbReference type="GO" id="GO:0004045">
    <property type="term" value="F:peptidyl-tRNA hydrolase activity"/>
    <property type="evidence" value="ECO:0007669"/>
    <property type="project" value="InterPro"/>
</dbReference>
<evidence type="ECO:0000256" key="1">
    <source>
        <dbReference type="ARBA" id="ARBA00022555"/>
    </source>
</evidence>
<evidence type="ECO:0000313" key="5">
    <source>
        <dbReference type="Proteomes" id="UP000765509"/>
    </source>
</evidence>